<evidence type="ECO:0000313" key="1">
    <source>
        <dbReference type="EMBL" id="KAJ3206454.1"/>
    </source>
</evidence>
<dbReference type="Gene3D" id="2.60.120.590">
    <property type="entry name" value="Alpha-ketoglutarate-dependent dioxygenase AlkB-like"/>
    <property type="match status" value="1"/>
</dbReference>
<evidence type="ECO:0000313" key="2">
    <source>
        <dbReference type="Proteomes" id="UP001211065"/>
    </source>
</evidence>
<protein>
    <submittedName>
        <fullName evidence="1">Uncharacterized protein</fullName>
    </submittedName>
</protein>
<sequence>MWSSKELLLDTLQSNNGEDRFEDLSKDINFEKFTTSRAGAIIVSNEKEGEIPIIRTTTSYKEPSQPFLQVHYDLVQEIKNVTKNFNINFNNGMVEIYGSEYTNMKFHSDQALDFVPGSYICLFSCYKNKLEQYPRTLVIKDKISKEITELTLEQNSIILFSTFDNEKFLHKIVSLNKKTRTVWLGITFRLSKTFIFFKNEIPYFVKNEKKLIFANDIDKMEFYKFKKLENDNIGFSYPEIFYTLSQH</sequence>
<name>A0AAD5TWJ5_9FUNG</name>
<proteinExistence type="predicted"/>
<accession>A0AAD5TWJ5</accession>
<dbReference type="EMBL" id="JADGJW010001123">
    <property type="protein sequence ID" value="KAJ3206454.1"/>
    <property type="molecule type" value="Genomic_DNA"/>
</dbReference>
<keyword evidence="2" id="KW-1185">Reference proteome</keyword>
<dbReference type="AlphaFoldDB" id="A0AAD5TWJ5"/>
<dbReference type="SUPFAM" id="SSF51197">
    <property type="entry name" value="Clavaminate synthase-like"/>
    <property type="match status" value="1"/>
</dbReference>
<dbReference type="Proteomes" id="UP001211065">
    <property type="component" value="Unassembled WGS sequence"/>
</dbReference>
<dbReference type="InterPro" id="IPR037151">
    <property type="entry name" value="AlkB-like_sf"/>
</dbReference>
<gene>
    <name evidence="1" type="ORF">HK099_000537</name>
</gene>
<organism evidence="1 2">
    <name type="scientific">Clydaea vesicula</name>
    <dbReference type="NCBI Taxonomy" id="447962"/>
    <lineage>
        <taxon>Eukaryota</taxon>
        <taxon>Fungi</taxon>
        <taxon>Fungi incertae sedis</taxon>
        <taxon>Chytridiomycota</taxon>
        <taxon>Chytridiomycota incertae sedis</taxon>
        <taxon>Chytridiomycetes</taxon>
        <taxon>Lobulomycetales</taxon>
        <taxon>Lobulomycetaceae</taxon>
        <taxon>Clydaea</taxon>
    </lineage>
</organism>
<comment type="caution">
    <text evidence="1">The sequence shown here is derived from an EMBL/GenBank/DDBJ whole genome shotgun (WGS) entry which is preliminary data.</text>
</comment>
<reference evidence="1" key="1">
    <citation type="submission" date="2020-05" db="EMBL/GenBank/DDBJ databases">
        <title>Phylogenomic resolution of chytrid fungi.</title>
        <authorList>
            <person name="Stajich J.E."/>
            <person name="Amses K."/>
            <person name="Simmons R."/>
            <person name="Seto K."/>
            <person name="Myers J."/>
            <person name="Bonds A."/>
            <person name="Quandt C.A."/>
            <person name="Barry K."/>
            <person name="Liu P."/>
            <person name="Grigoriev I."/>
            <person name="Longcore J.E."/>
            <person name="James T.Y."/>
        </authorList>
    </citation>
    <scope>NUCLEOTIDE SEQUENCE</scope>
    <source>
        <strain evidence="1">JEL0476</strain>
    </source>
</reference>